<dbReference type="InterPro" id="IPR050109">
    <property type="entry name" value="HTH-type_TetR-like_transc_reg"/>
</dbReference>
<dbReference type="PROSITE" id="PS50977">
    <property type="entry name" value="HTH_TETR_2"/>
    <property type="match status" value="1"/>
</dbReference>
<evidence type="ECO:0000256" key="2">
    <source>
        <dbReference type="PROSITE-ProRule" id="PRU00335"/>
    </source>
</evidence>
<dbReference type="PANTHER" id="PTHR30055">
    <property type="entry name" value="HTH-TYPE TRANSCRIPTIONAL REGULATOR RUTR"/>
    <property type="match status" value="1"/>
</dbReference>
<dbReference type="InterPro" id="IPR036271">
    <property type="entry name" value="Tet_transcr_reg_TetR-rel_C_sf"/>
</dbReference>
<dbReference type="InterPro" id="IPR001647">
    <property type="entry name" value="HTH_TetR"/>
</dbReference>
<dbReference type="GO" id="GO:0003700">
    <property type="term" value="F:DNA-binding transcription factor activity"/>
    <property type="evidence" value="ECO:0007669"/>
    <property type="project" value="TreeGrafter"/>
</dbReference>
<dbReference type="Pfam" id="PF00440">
    <property type="entry name" value="TetR_N"/>
    <property type="match status" value="1"/>
</dbReference>
<gene>
    <name evidence="4" type="ORF">L8U58_02980</name>
</gene>
<reference evidence="4" key="1">
    <citation type="submission" date="2022-02" db="EMBL/GenBank/DDBJ databases">
        <title>Corynebacterium sp. from urogenital microbiome.</title>
        <authorList>
            <person name="Cappelli E.A."/>
            <person name="Ribeiro T.G."/>
            <person name="Peixe L."/>
        </authorList>
    </citation>
    <scope>NUCLEOTIDE SEQUENCE</scope>
    <source>
        <strain evidence="4">C9Ua_112</strain>
    </source>
</reference>
<evidence type="ECO:0000313" key="4">
    <source>
        <dbReference type="EMBL" id="MCZ9304504.1"/>
    </source>
</evidence>
<dbReference type="PANTHER" id="PTHR30055:SF229">
    <property type="entry name" value="HTH-TYPE TRANSCRIPTIONAL REPRESSOR RV1474C"/>
    <property type="match status" value="1"/>
</dbReference>
<feature type="DNA-binding region" description="H-T-H motif" evidence="2">
    <location>
        <begin position="33"/>
        <end position="52"/>
    </location>
</feature>
<organism evidence="4 5">
    <name type="scientific">Corynebacterium macclintockiae</name>
    <dbReference type="NCBI Taxonomy" id="2913501"/>
    <lineage>
        <taxon>Bacteria</taxon>
        <taxon>Bacillati</taxon>
        <taxon>Actinomycetota</taxon>
        <taxon>Actinomycetes</taxon>
        <taxon>Mycobacteriales</taxon>
        <taxon>Corynebacteriaceae</taxon>
        <taxon>Corynebacterium</taxon>
    </lineage>
</organism>
<proteinExistence type="predicted"/>
<dbReference type="Gene3D" id="1.10.357.10">
    <property type="entry name" value="Tetracycline Repressor, domain 2"/>
    <property type="match status" value="1"/>
</dbReference>
<dbReference type="PRINTS" id="PR00455">
    <property type="entry name" value="HTHTETR"/>
</dbReference>
<keyword evidence="1 2" id="KW-0238">DNA-binding</keyword>
<dbReference type="GO" id="GO:0000976">
    <property type="term" value="F:transcription cis-regulatory region binding"/>
    <property type="evidence" value="ECO:0007669"/>
    <property type="project" value="TreeGrafter"/>
</dbReference>
<evidence type="ECO:0000259" key="3">
    <source>
        <dbReference type="PROSITE" id="PS50977"/>
    </source>
</evidence>
<comment type="caution">
    <text evidence="4">The sequence shown here is derived from an EMBL/GenBank/DDBJ whole genome shotgun (WGS) entry which is preliminary data.</text>
</comment>
<dbReference type="SUPFAM" id="SSF46689">
    <property type="entry name" value="Homeodomain-like"/>
    <property type="match status" value="1"/>
</dbReference>
<evidence type="ECO:0000256" key="1">
    <source>
        <dbReference type="ARBA" id="ARBA00023125"/>
    </source>
</evidence>
<accession>A0A9X3RPV1</accession>
<dbReference type="GeneID" id="301812495"/>
<dbReference type="EMBL" id="JAKMUV010000002">
    <property type="protein sequence ID" value="MCZ9304504.1"/>
    <property type="molecule type" value="Genomic_DNA"/>
</dbReference>
<protein>
    <submittedName>
        <fullName evidence="4">TetR/AcrR family transcriptional regulator</fullName>
    </submittedName>
</protein>
<dbReference type="Proteomes" id="UP001146505">
    <property type="component" value="Unassembled WGS sequence"/>
</dbReference>
<name>A0A9X3RPV1_9CORY</name>
<dbReference type="SUPFAM" id="SSF48498">
    <property type="entry name" value="Tetracyclin repressor-like, C-terminal domain"/>
    <property type="match status" value="1"/>
</dbReference>
<sequence length="189" mass="21192">MPKVSETDLAERKVEILTGARHCFATFGYDGATVARLEETIGKSRGAIFHHYRNKDQLFLAVAHEDMRKMAELAADEGLIGAIRTLVQSDDLTDWWGMRVEITRRVNMDPCFAAKWELDQLALRDTVRTRLQEQRASGRIRADVDVETIAQTLELVLEGVLGRLAQQQGTLGLSDALDFVENSLRSPGH</sequence>
<feature type="domain" description="HTH tetR-type" evidence="3">
    <location>
        <begin position="10"/>
        <end position="70"/>
    </location>
</feature>
<keyword evidence="5" id="KW-1185">Reference proteome</keyword>
<dbReference type="RefSeq" id="WP_034974378.1">
    <property type="nucleotide sequence ID" value="NZ_JAKMUV010000002.1"/>
</dbReference>
<dbReference type="InterPro" id="IPR009057">
    <property type="entry name" value="Homeodomain-like_sf"/>
</dbReference>
<dbReference type="AlphaFoldDB" id="A0A9X3RPV1"/>
<evidence type="ECO:0000313" key="5">
    <source>
        <dbReference type="Proteomes" id="UP001146505"/>
    </source>
</evidence>